<accession>A0ABW2ASE5</accession>
<evidence type="ECO:0000313" key="3">
    <source>
        <dbReference type="Proteomes" id="UP001596356"/>
    </source>
</evidence>
<reference evidence="3" key="1">
    <citation type="journal article" date="2019" name="Int. J. Syst. Evol. Microbiol.">
        <title>The Global Catalogue of Microorganisms (GCM) 10K type strain sequencing project: providing services to taxonomists for standard genome sequencing and annotation.</title>
        <authorList>
            <consortium name="The Broad Institute Genomics Platform"/>
            <consortium name="The Broad Institute Genome Sequencing Center for Infectious Disease"/>
            <person name="Wu L."/>
            <person name="Ma J."/>
        </authorList>
    </citation>
    <scope>NUCLEOTIDE SEQUENCE [LARGE SCALE GENOMIC DNA]</scope>
    <source>
        <strain evidence="3">NBRC 106593</strain>
    </source>
</reference>
<dbReference type="RefSeq" id="WP_377822018.1">
    <property type="nucleotide sequence ID" value="NZ_JBHSWJ010000002.1"/>
</dbReference>
<sequence>MSHETTLRRPVSVGAVSIFLLVAGILEIIAGILLIVNHDNKDTQEGLGTASPDVPHATTLLLLGIAAIVIGLMYIAASRGLWAGDDTWRVIVIFVSVLNIIGLIMATIFVIDTTSRIVTIVTAVVAALVIAALASPRSKEFFGA</sequence>
<feature type="transmembrane region" description="Helical" evidence="1">
    <location>
        <begin position="117"/>
        <end position="134"/>
    </location>
</feature>
<keyword evidence="1" id="KW-0472">Membrane</keyword>
<dbReference type="Proteomes" id="UP001596356">
    <property type="component" value="Unassembled WGS sequence"/>
</dbReference>
<organism evidence="2 3">
    <name type="scientific">Branchiibius cervicis</name>
    <dbReference type="NCBI Taxonomy" id="908252"/>
    <lineage>
        <taxon>Bacteria</taxon>
        <taxon>Bacillati</taxon>
        <taxon>Actinomycetota</taxon>
        <taxon>Actinomycetes</taxon>
        <taxon>Micrococcales</taxon>
        <taxon>Dermacoccaceae</taxon>
        <taxon>Branchiibius</taxon>
    </lineage>
</organism>
<dbReference type="EMBL" id="JBHSWJ010000002">
    <property type="protein sequence ID" value="MFC6713909.1"/>
    <property type="molecule type" value="Genomic_DNA"/>
</dbReference>
<protein>
    <recommendedName>
        <fullName evidence="4">Integral membrane protein</fullName>
    </recommendedName>
</protein>
<gene>
    <name evidence="2" type="ORF">ACFQBT_08785</name>
</gene>
<keyword evidence="1" id="KW-1133">Transmembrane helix</keyword>
<feature type="transmembrane region" description="Helical" evidence="1">
    <location>
        <begin position="88"/>
        <end position="111"/>
    </location>
</feature>
<feature type="transmembrane region" description="Helical" evidence="1">
    <location>
        <begin position="12"/>
        <end position="36"/>
    </location>
</feature>
<keyword evidence="3" id="KW-1185">Reference proteome</keyword>
<evidence type="ECO:0000256" key="1">
    <source>
        <dbReference type="SAM" id="Phobius"/>
    </source>
</evidence>
<evidence type="ECO:0008006" key="4">
    <source>
        <dbReference type="Google" id="ProtNLM"/>
    </source>
</evidence>
<feature type="transmembrane region" description="Helical" evidence="1">
    <location>
        <begin position="56"/>
        <end position="76"/>
    </location>
</feature>
<comment type="caution">
    <text evidence="2">The sequence shown here is derived from an EMBL/GenBank/DDBJ whole genome shotgun (WGS) entry which is preliminary data.</text>
</comment>
<evidence type="ECO:0000313" key="2">
    <source>
        <dbReference type="EMBL" id="MFC6713909.1"/>
    </source>
</evidence>
<keyword evidence="1" id="KW-0812">Transmembrane</keyword>
<name>A0ABW2ASE5_9MICO</name>
<proteinExistence type="predicted"/>